<comment type="caution">
    <text evidence="1">The sequence shown here is derived from an EMBL/GenBank/DDBJ whole genome shotgun (WGS) entry which is preliminary data.</text>
</comment>
<proteinExistence type="predicted"/>
<reference evidence="1" key="1">
    <citation type="submission" date="2022-08" db="EMBL/GenBank/DDBJ databases">
        <title>Genome Sequencing of Bacteroides fragilis Group Isolates with Nanopore Technology.</title>
        <authorList>
            <person name="Tisza M.J."/>
            <person name="Smith D."/>
            <person name="Dekker J.P."/>
        </authorList>
    </citation>
    <scope>NUCLEOTIDE SEQUENCE</scope>
    <source>
        <strain evidence="1">BFG-351</strain>
    </source>
</reference>
<dbReference type="SUPFAM" id="SSF56935">
    <property type="entry name" value="Porins"/>
    <property type="match status" value="1"/>
</dbReference>
<dbReference type="RefSeq" id="WP_258990997.1">
    <property type="nucleotide sequence ID" value="NZ_JANUTS010000002.1"/>
</dbReference>
<organism evidence="1 2">
    <name type="scientific">Bacteroides faecis</name>
    <dbReference type="NCBI Taxonomy" id="674529"/>
    <lineage>
        <taxon>Bacteria</taxon>
        <taxon>Pseudomonadati</taxon>
        <taxon>Bacteroidota</taxon>
        <taxon>Bacteroidia</taxon>
        <taxon>Bacteroidales</taxon>
        <taxon>Bacteroidaceae</taxon>
        <taxon>Bacteroides</taxon>
    </lineage>
</organism>
<dbReference type="Proteomes" id="UP001204548">
    <property type="component" value="Unassembled WGS sequence"/>
</dbReference>
<dbReference type="EMBL" id="JANUTS010000002">
    <property type="protein sequence ID" value="MCS2795065.1"/>
    <property type="molecule type" value="Genomic_DNA"/>
</dbReference>
<gene>
    <name evidence="1" type="ORF">NXW97_24250</name>
</gene>
<name>A0AAW5P2V3_9BACE</name>
<accession>A0AAW5P2V3</accession>
<dbReference type="AlphaFoldDB" id="A0AAW5P2V3"/>
<evidence type="ECO:0000313" key="1">
    <source>
        <dbReference type="EMBL" id="MCS2795065.1"/>
    </source>
</evidence>
<sequence>MVVYILLHWEGHYPSIENSGTFDNRGFEITVKHRNHIGKFNYSLNGNLSFARNKILRMTQADNKPWQNRLGTSVGTIWGLKSLGLYQTQAVTLQEDINSLDEVVVVGYGTPEKDPSHRIHIFRYLLKNY</sequence>
<evidence type="ECO:0000313" key="2">
    <source>
        <dbReference type="Proteomes" id="UP001204548"/>
    </source>
</evidence>
<protein>
    <submittedName>
        <fullName evidence="1">Uncharacterized protein</fullName>
    </submittedName>
</protein>